<reference evidence="2" key="1">
    <citation type="submission" date="2024-06" db="EMBL/GenBank/DDBJ databases">
        <title>The genome sequences of Kitasatospora sp. strain HUAS MG31.</title>
        <authorList>
            <person name="Mo P."/>
        </authorList>
    </citation>
    <scope>NUCLEOTIDE SEQUENCE</scope>
    <source>
        <strain evidence="2">HUAS MG31</strain>
    </source>
</reference>
<dbReference type="RefSeq" id="WP_354639832.1">
    <property type="nucleotide sequence ID" value="NZ_CP159872.1"/>
</dbReference>
<dbReference type="AlphaFoldDB" id="A0AAU8JTX6"/>
<evidence type="ECO:0000313" key="2">
    <source>
        <dbReference type="EMBL" id="XCM79297.1"/>
    </source>
</evidence>
<dbReference type="KEGG" id="kcm:ABWK59_10340"/>
<dbReference type="EMBL" id="CP159872">
    <property type="protein sequence ID" value="XCM79297.1"/>
    <property type="molecule type" value="Genomic_DNA"/>
</dbReference>
<name>A0AAU8JTX6_9ACTN</name>
<protein>
    <submittedName>
        <fullName evidence="2">Uncharacterized protein</fullName>
    </submittedName>
</protein>
<accession>A0AAU8JTX6</accession>
<proteinExistence type="predicted"/>
<sequence>MRTNFRSVGQALRLAEGVLMRQARRNAWAAVCENRRLAADRDRGGPLPGRTAEPGRRA</sequence>
<evidence type="ECO:0000256" key="1">
    <source>
        <dbReference type="SAM" id="MobiDB-lite"/>
    </source>
</evidence>
<organism evidence="2">
    <name type="scientific">Kitasatospora camelliae</name>
    <dbReference type="NCBI Taxonomy" id="3156397"/>
    <lineage>
        <taxon>Bacteria</taxon>
        <taxon>Bacillati</taxon>
        <taxon>Actinomycetota</taxon>
        <taxon>Actinomycetes</taxon>
        <taxon>Kitasatosporales</taxon>
        <taxon>Streptomycetaceae</taxon>
        <taxon>Kitasatospora</taxon>
    </lineage>
</organism>
<gene>
    <name evidence="2" type="ORF">ABWK59_10340</name>
</gene>
<feature type="region of interest" description="Disordered" evidence="1">
    <location>
        <begin position="39"/>
        <end position="58"/>
    </location>
</feature>